<keyword evidence="5" id="KW-0804">Transcription</keyword>
<dbReference type="PROSITE" id="PS00675">
    <property type="entry name" value="SIGMA54_INTERACT_1"/>
    <property type="match status" value="1"/>
</dbReference>
<dbReference type="PROSITE" id="PS50045">
    <property type="entry name" value="SIGMA54_INTERACT_4"/>
    <property type="match status" value="1"/>
</dbReference>
<dbReference type="Gene3D" id="1.10.8.60">
    <property type="match status" value="1"/>
</dbReference>
<dbReference type="SMART" id="SM00448">
    <property type="entry name" value="REC"/>
    <property type="match status" value="1"/>
</dbReference>
<evidence type="ECO:0000256" key="7">
    <source>
        <dbReference type="SAM" id="MobiDB-lite"/>
    </source>
</evidence>
<evidence type="ECO:0000313" key="10">
    <source>
        <dbReference type="EMBL" id="GAW65458.1"/>
    </source>
</evidence>
<dbReference type="PROSITE" id="PS50110">
    <property type="entry name" value="RESPONSE_REGULATORY"/>
    <property type="match status" value="1"/>
</dbReference>
<dbReference type="Pfam" id="PF00158">
    <property type="entry name" value="Sigma54_activat"/>
    <property type="match status" value="1"/>
</dbReference>
<name>A0ABQ0MEK8_9BACT</name>
<dbReference type="InterPro" id="IPR025662">
    <property type="entry name" value="Sigma_54_int_dom_ATP-bd_1"/>
</dbReference>
<dbReference type="PROSITE" id="PS00688">
    <property type="entry name" value="SIGMA54_INTERACT_3"/>
    <property type="match status" value="1"/>
</dbReference>
<dbReference type="PRINTS" id="PR01590">
    <property type="entry name" value="HTHFIS"/>
</dbReference>
<dbReference type="Pfam" id="PF02954">
    <property type="entry name" value="HTH_8"/>
    <property type="match status" value="1"/>
</dbReference>
<feature type="domain" description="Sigma-54 factor interaction" evidence="8">
    <location>
        <begin position="145"/>
        <end position="375"/>
    </location>
</feature>
<evidence type="ECO:0000256" key="3">
    <source>
        <dbReference type="ARBA" id="ARBA00023015"/>
    </source>
</evidence>
<evidence type="ECO:0000256" key="1">
    <source>
        <dbReference type="ARBA" id="ARBA00022741"/>
    </source>
</evidence>
<keyword evidence="11" id="KW-1185">Reference proteome</keyword>
<evidence type="ECO:0000256" key="6">
    <source>
        <dbReference type="PROSITE-ProRule" id="PRU00169"/>
    </source>
</evidence>
<protein>
    <submittedName>
        <fullName evidence="10">Fis family transcriptional regulator</fullName>
    </submittedName>
</protein>
<dbReference type="PANTHER" id="PTHR32071">
    <property type="entry name" value="TRANSCRIPTIONAL REGULATORY PROTEIN"/>
    <property type="match status" value="1"/>
</dbReference>
<dbReference type="PANTHER" id="PTHR32071:SF113">
    <property type="entry name" value="ALGINATE BIOSYNTHESIS TRANSCRIPTIONAL REGULATORY PROTEIN ALGB"/>
    <property type="match status" value="1"/>
</dbReference>
<comment type="caution">
    <text evidence="10">The sequence shown here is derived from an EMBL/GenBank/DDBJ whole genome shotgun (WGS) entry which is preliminary data.</text>
</comment>
<dbReference type="Gene3D" id="3.40.50.2300">
    <property type="match status" value="1"/>
</dbReference>
<evidence type="ECO:0000259" key="9">
    <source>
        <dbReference type="PROSITE" id="PS50110"/>
    </source>
</evidence>
<dbReference type="EMBL" id="BDQG01000001">
    <property type="protein sequence ID" value="GAW65458.1"/>
    <property type="molecule type" value="Genomic_DNA"/>
</dbReference>
<dbReference type="Gene3D" id="3.40.50.300">
    <property type="entry name" value="P-loop containing nucleotide triphosphate hydrolases"/>
    <property type="match status" value="1"/>
</dbReference>
<keyword evidence="3" id="KW-0805">Transcription regulation</keyword>
<keyword evidence="1" id="KW-0547">Nucleotide-binding</keyword>
<dbReference type="InterPro" id="IPR002197">
    <property type="entry name" value="HTH_Fis"/>
</dbReference>
<evidence type="ECO:0000256" key="2">
    <source>
        <dbReference type="ARBA" id="ARBA00022840"/>
    </source>
</evidence>
<feature type="compositionally biased region" description="Basic and acidic residues" evidence="7">
    <location>
        <begin position="469"/>
        <end position="478"/>
    </location>
</feature>
<evidence type="ECO:0000259" key="8">
    <source>
        <dbReference type="PROSITE" id="PS50045"/>
    </source>
</evidence>
<dbReference type="InterPro" id="IPR027417">
    <property type="entry name" value="P-loop_NTPase"/>
</dbReference>
<dbReference type="InterPro" id="IPR003593">
    <property type="entry name" value="AAA+_ATPase"/>
</dbReference>
<dbReference type="SUPFAM" id="SSF46689">
    <property type="entry name" value="Homeodomain-like"/>
    <property type="match status" value="1"/>
</dbReference>
<dbReference type="InterPro" id="IPR009057">
    <property type="entry name" value="Homeodomain-like_sf"/>
</dbReference>
<feature type="modified residue" description="4-aspartylphosphate" evidence="6">
    <location>
        <position position="55"/>
    </location>
</feature>
<feature type="domain" description="Response regulatory" evidence="9">
    <location>
        <begin position="6"/>
        <end position="120"/>
    </location>
</feature>
<dbReference type="Gene3D" id="1.10.10.60">
    <property type="entry name" value="Homeodomain-like"/>
    <property type="match status" value="1"/>
</dbReference>
<dbReference type="SUPFAM" id="SSF52172">
    <property type="entry name" value="CheY-like"/>
    <property type="match status" value="1"/>
</dbReference>
<dbReference type="InterPro" id="IPR011006">
    <property type="entry name" value="CheY-like_superfamily"/>
</dbReference>
<organism evidence="10 11">
    <name type="scientific">Geoanaerobacter pelophilus</name>
    <dbReference type="NCBI Taxonomy" id="60036"/>
    <lineage>
        <taxon>Bacteria</taxon>
        <taxon>Pseudomonadati</taxon>
        <taxon>Thermodesulfobacteriota</taxon>
        <taxon>Desulfuromonadia</taxon>
        <taxon>Geobacterales</taxon>
        <taxon>Geobacteraceae</taxon>
        <taxon>Geoanaerobacter</taxon>
    </lineage>
</organism>
<dbReference type="InterPro" id="IPR002078">
    <property type="entry name" value="Sigma_54_int"/>
</dbReference>
<dbReference type="SUPFAM" id="SSF52540">
    <property type="entry name" value="P-loop containing nucleoside triphosphate hydrolases"/>
    <property type="match status" value="1"/>
</dbReference>
<dbReference type="SMART" id="SM00382">
    <property type="entry name" value="AAA"/>
    <property type="match status" value="1"/>
</dbReference>
<keyword evidence="2" id="KW-0067">ATP-binding</keyword>
<evidence type="ECO:0000313" key="11">
    <source>
        <dbReference type="Proteomes" id="UP000194153"/>
    </source>
</evidence>
<accession>A0ABQ0MEK8</accession>
<evidence type="ECO:0000256" key="5">
    <source>
        <dbReference type="ARBA" id="ARBA00023163"/>
    </source>
</evidence>
<dbReference type="RefSeq" id="WP_085811904.1">
    <property type="nucleotide sequence ID" value="NZ_BDQG01000001.1"/>
</dbReference>
<evidence type="ECO:0000256" key="4">
    <source>
        <dbReference type="ARBA" id="ARBA00023125"/>
    </source>
</evidence>
<feature type="region of interest" description="Disordered" evidence="7">
    <location>
        <begin position="468"/>
        <end position="491"/>
    </location>
</feature>
<dbReference type="Pfam" id="PF00072">
    <property type="entry name" value="Response_reg"/>
    <property type="match status" value="1"/>
</dbReference>
<gene>
    <name evidence="10" type="ORF">GPEL0_01r0357</name>
</gene>
<dbReference type="InterPro" id="IPR025944">
    <property type="entry name" value="Sigma_54_int_dom_CS"/>
</dbReference>
<dbReference type="InterPro" id="IPR058031">
    <property type="entry name" value="AAA_lid_NorR"/>
</dbReference>
<dbReference type="Proteomes" id="UP000194153">
    <property type="component" value="Unassembled WGS sequence"/>
</dbReference>
<keyword evidence="6" id="KW-0597">Phosphoprotein</keyword>
<dbReference type="CDD" id="cd00009">
    <property type="entry name" value="AAA"/>
    <property type="match status" value="1"/>
</dbReference>
<dbReference type="Pfam" id="PF25601">
    <property type="entry name" value="AAA_lid_14"/>
    <property type="match status" value="1"/>
</dbReference>
<dbReference type="PROSITE" id="PS00676">
    <property type="entry name" value="SIGMA54_INTERACT_2"/>
    <property type="match status" value="1"/>
</dbReference>
<reference evidence="11" key="1">
    <citation type="submission" date="2017-05" db="EMBL/GenBank/DDBJ databases">
        <title>Draft genome sequence of Geobacter pelophilus, a iron(III)-reducing bacteria.</title>
        <authorList>
            <person name="Aoyagi T."/>
            <person name="Koike H."/>
            <person name="Morita T."/>
            <person name="Sato Y."/>
            <person name="Habe H."/>
            <person name="Hori T."/>
        </authorList>
    </citation>
    <scope>NUCLEOTIDE SEQUENCE [LARGE SCALE GENOMIC DNA]</scope>
    <source>
        <strain evidence="11">Drf2</strain>
    </source>
</reference>
<dbReference type="InterPro" id="IPR025943">
    <property type="entry name" value="Sigma_54_int_dom_ATP-bd_2"/>
</dbReference>
<keyword evidence="4" id="KW-0238">DNA-binding</keyword>
<dbReference type="InterPro" id="IPR001789">
    <property type="entry name" value="Sig_transdc_resp-reg_receiver"/>
</dbReference>
<proteinExistence type="predicted"/>
<sequence length="491" mass="55367">MTNKNRILVVDDEKLISWSLATMLKKEGYDVETAASGNEAILRFTEFRPQLVLLDVCLPDVNGLDLLKRFKAANEDLYVIMITAYAHADSAVQALQEGAEDYFGKPFNLDAVKHVVNKAFEKTKLKKEVDYFRGELRKKSDQDKLVGNSQKMIEVFKMIKVCADADAKTVLVTGESGTGKELVAKALHMHSGRSEAPFIEVNCAAIPENLLENELFGHEKGAYTDASKRHKGVFEMAEGGTVFLDEIGDMPFLMQAKILKVIESKRFRRLGGQEDVEANVRIVTATHQNLQQMVKEGKFRSDLFFRLNVMNIALPPLRERKEDVPALIQYFIKTLNDEYGRTVEGACEDTMEYLTGYDWPGNVRELRNCIERLMMLEKEKMLGSEHLSPEITQRSRPGNQLMRANSNNEFAGEHILLPPEGISLEELEKLIIQLALKKSGGNQTKAAKYLKTSRDTLRYRMKKFGLGENGKEEGRFDGEELEGEQIAPCGA</sequence>